<feature type="transmembrane region" description="Helical" evidence="1">
    <location>
        <begin position="20"/>
        <end position="40"/>
    </location>
</feature>
<gene>
    <name evidence="3" type="ORF">ACCI51_13415</name>
</gene>
<dbReference type="RefSeq" id="WP_371844012.1">
    <property type="nucleotide sequence ID" value="NZ_JBGMEL010000012.1"/>
</dbReference>
<evidence type="ECO:0000313" key="4">
    <source>
        <dbReference type="Proteomes" id="UP001569414"/>
    </source>
</evidence>
<dbReference type="InterPro" id="IPR036890">
    <property type="entry name" value="HATPase_C_sf"/>
</dbReference>
<dbReference type="PANTHER" id="PTHR34220">
    <property type="entry name" value="SENSOR HISTIDINE KINASE YPDA"/>
    <property type="match status" value="1"/>
</dbReference>
<name>A0ABV4NRH1_9GAMM</name>
<evidence type="ECO:0000259" key="2">
    <source>
        <dbReference type="Pfam" id="PF06580"/>
    </source>
</evidence>
<organism evidence="3 4">
    <name type="scientific">Microbulbifer echini</name>
    <dbReference type="NCBI Taxonomy" id="1529067"/>
    <lineage>
        <taxon>Bacteria</taxon>
        <taxon>Pseudomonadati</taxon>
        <taxon>Pseudomonadota</taxon>
        <taxon>Gammaproteobacteria</taxon>
        <taxon>Cellvibrionales</taxon>
        <taxon>Microbulbiferaceae</taxon>
        <taxon>Microbulbifer</taxon>
    </lineage>
</organism>
<feature type="transmembrane region" description="Helical" evidence="1">
    <location>
        <begin position="55"/>
        <end position="75"/>
    </location>
</feature>
<dbReference type="EC" id="2.7.13.3" evidence="3"/>
<feature type="transmembrane region" description="Helical" evidence="1">
    <location>
        <begin position="87"/>
        <end position="107"/>
    </location>
</feature>
<dbReference type="EMBL" id="JBGMEL010000012">
    <property type="protein sequence ID" value="MFA0791551.1"/>
    <property type="molecule type" value="Genomic_DNA"/>
</dbReference>
<dbReference type="GO" id="GO:0004673">
    <property type="term" value="F:protein histidine kinase activity"/>
    <property type="evidence" value="ECO:0007669"/>
    <property type="project" value="UniProtKB-EC"/>
</dbReference>
<dbReference type="Proteomes" id="UP001569414">
    <property type="component" value="Unassembled WGS sequence"/>
</dbReference>
<feature type="domain" description="Signal transduction histidine kinase internal region" evidence="2">
    <location>
        <begin position="157"/>
        <end position="236"/>
    </location>
</feature>
<dbReference type="Gene3D" id="3.30.565.10">
    <property type="entry name" value="Histidine kinase-like ATPase, C-terminal domain"/>
    <property type="match status" value="1"/>
</dbReference>
<proteinExistence type="predicted"/>
<keyword evidence="4" id="KW-1185">Reference proteome</keyword>
<keyword evidence="1" id="KW-0812">Transmembrane</keyword>
<dbReference type="PANTHER" id="PTHR34220:SF7">
    <property type="entry name" value="SENSOR HISTIDINE KINASE YPDA"/>
    <property type="match status" value="1"/>
</dbReference>
<dbReference type="InterPro" id="IPR050640">
    <property type="entry name" value="Bact_2-comp_sensor_kinase"/>
</dbReference>
<accession>A0ABV4NRH1</accession>
<keyword evidence="1" id="KW-1133">Transmembrane helix</keyword>
<reference evidence="3 4" key="1">
    <citation type="submission" date="2024-08" db="EMBL/GenBank/DDBJ databases">
        <authorList>
            <person name="Ishaq N."/>
        </authorList>
    </citation>
    <scope>NUCLEOTIDE SEQUENCE [LARGE SCALE GENOMIC DNA]</scope>
    <source>
        <strain evidence="3 4">JCM 30400</strain>
    </source>
</reference>
<keyword evidence="3" id="KW-0418">Kinase</keyword>
<keyword evidence="1" id="KW-0472">Membrane</keyword>
<dbReference type="InterPro" id="IPR010559">
    <property type="entry name" value="Sig_transdc_His_kin_internal"/>
</dbReference>
<dbReference type="SUPFAM" id="SSF55874">
    <property type="entry name" value="ATPase domain of HSP90 chaperone/DNA topoisomerase II/histidine kinase"/>
    <property type="match status" value="1"/>
</dbReference>
<evidence type="ECO:0000256" key="1">
    <source>
        <dbReference type="SAM" id="Phobius"/>
    </source>
</evidence>
<sequence length="343" mass="39516">MIAIAHHYFMSILKDLKHPFFAKSFVVVLLLDIACVFVFFESGDISSISSALTGAPIWFVFFYWLPTWSTALIVLRLRRRGYHSLLIEWMILVVHMTIGNQCVSWFIEYAFNVEGGLNMGLGIIFNGLMWATCLYCSYAMLEYRHKASEQKLAMQKAKLQTLRYQLNPHFMFNSLNTISSYIHSDPHLADEVLHKLADILRYSLDTGELEETTIKEEIELINKYLEIEKIRFGDHLKVEITVDPRASNISIPPLLLQPIFENCFKHCRIIESLHIQCRIYLKNDKVIIEVVDNGYGFQESVLSFIHSQGTGIHNLRQRIELQPNGKLTLSNQSGAHVKVEMSV</sequence>
<keyword evidence="3" id="KW-0808">Transferase</keyword>
<comment type="caution">
    <text evidence="3">The sequence shown here is derived from an EMBL/GenBank/DDBJ whole genome shotgun (WGS) entry which is preliminary data.</text>
</comment>
<dbReference type="Pfam" id="PF06580">
    <property type="entry name" value="His_kinase"/>
    <property type="match status" value="1"/>
</dbReference>
<feature type="transmembrane region" description="Helical" evidence="1">
    <location>
        <begin position="119"/>
        <end position="141"/>
    </location>
</feature>
<evidence type="ECO:0000313" key="3">
    <source>
        <dbReference type="EMBL" id="MFA0791551.1"/>
    </source>
</evidence>
<protein>
    <submittedName>
        <fullName evidence="3">Sensor histidine kinase</fullName>
        <ecNumber evidence="3">2.7.13.3</ecNumber>
    </submittedName>
</protein>